<sequence>MIPIRRLPLTADVTTRMATLTDQIRASVPAQRGTAARDLWRLKSTRTNVTDPIREVLQRMAPGAGRCMYCGDSFGTDIDHHEPIARTPLRTFDWLNHLLACSHCNSHDKRDRFPLDDHGRPLLIDPSAEDPFDHLVLSLSVGEYRHLTEKGRRTIEICGLNRFVLSRARQNVYRLVILCLRAWPGAVRGENGYEPAELLHMIREQPCADVCQAMLRQVRQPGAATVFADVPDIVDLLLDRQVRTALLVEHGVSGSGAAQEPDEVRGSDQGHHQAGRDL</sequence>
<organism evidence="3 4">
    <name type="scientific">Paractinoplanes atraurantiacus</name>
    <dbReference type="NCBI Taxonomy" id="1036182"/>
    <lineage>
        <taxon>Bacteria</taxon>
        <taxon>Bacillati</taxon>
        <taxon>Actinomycetota</taxon>
        <taxon>Actinomycetes</taxon>
        <taxon>Micromonosporales</taxon>
        <taxon>Micromonosporaceae</taxon>
        <taxon>Paractinoplanes</taxon>
    </lineage>
</organism>
<dbReference type="SMART" id="SM00507">
    <property type="entry name" value="HNHc"/>
    <property type="match status" value="1"/>
</dbReference>
<name>A0A285JXS8_9ACTN</name>
<evidence type="ECO:0000259" key="2">
    <source>
        <dbReference type="SMART" id="SM00507"/>
    </source>
</evidence>
<feature type="region of interest" description="Disordered" evidence="1">
    <location>
        <begin position="253"/>
        <end position="278"/>
    </location>
</feature>
<dbReference type="OrthoDB" id="5422822at2"/>
<dbReference type="CDD" id="cd00085">
    <property type="entry name" value="HNHc"/>
    <property type="match status" value="1"/>
</dbReference>
<keyword evidence="4" id="KW-1185">Reference proteome</keyword>
<dbReference type="AlphaFoldDB" id="A0A285JXS8"/>
<feature type="domain" description="HNH nuclease" evidence="2">
    <location>
        <begin position="56"/>
        <end position="106"/>
    </location>
</feature>
<accession>A0A285JXS8</accession>
<reference evidence="3 4" key="1">
    <citation type="submission" date="2017-09" db="EMBL/GenBank/DDBJ databases">
        <authorList>
            <person name="Ehlers B."/>
            <person name="Leendertz F.H."/>
        </authorList>
    </citation>
    <scope>NUCLEOTIDE SEQUENCE [LARGE SCALE GENOMIC DNA]</scope>
    <source>
        <strain evidence="3 4">CGMCC 4.6857</strain>
    </source>
</reference>
<dbReference type="InterPro" id="IPR003615">
    <property type="entry name" value="HNH_nuc"/>
</dbReference>
<feature type="compositionally biased region" description="Basic and acidic residues" evidence="1">
    <location>
        <begin position="262"/>
        <end position="278"/>
    </location>
</feature>
<gene>
    <name evidence="3" type="ORF">SAMN05421748_12773</name>
</gene>
<protein>
    <recommendedName>
        <fullName evidence="2">HNH nuclease domain-containing protein</fullName>
    </recommendedName>
</protein>
<evidence type="ECO:0000313" key="3">
    <source>
        <dbReference type="EMBL" id="SNY64863.1"/>
    </source>
</evidence>
<evidence type="ECO:0000313" key="4">
    <source>
        <dbReference type="Proteomes" id="UP000219612"/>
    </source>
</evidence>
<dbReference type="Proteomes" id="UP000219612">
    <property type="component" value="Unassembled WGS sequence"/>
</dbReference>
<dbReference type="Gene3D" id="1.10.30.50">
    <property type="match status" value="1"/>
</dbReference>
<dbReference type="EMBL" id="OBDY01000027">
    <property type="protein sequence ID" value="SNY64863.1"/>
    <property type="molecule type" value="Genomic_DNA"/>
</dbReference>
<evidence type="ECO:0000256" key="1">
    <source>
        <dbReference type="SAM" id="MobiDB-lite"/>
    </source>
</evidence>
<dbReference type="RefSeq" id="WP_097327198.1">
    <property type="nucleotide sequence ID" value="NZ_OBDY01000027.1"/>
</dbReference>
<proteinExistence type="predicted"/>